<feature type="compositionally biased region" description="Basic and acidic residues" evidence="1">
    <location>
        <begin position="108"/>
        <end position="117"/>
    </location>
</feature>
<keyword evidence="3" id="KW-1185">Reference proteome</keyword>
<evidence type="ECO:0000313" key="3">
    <source>
        <dbReference type="Proteomes" id="UP000266841"/>
    </source>
</evidence>
<feature type="region of interest" description="Disordered" evidence="1">
    <location>
        <begin position="89"/>
        <end position="117"/>
    </location>
</feature>
<sequence length="244" mass="26831">NRERVEEWERDDRLRGALGLQGYLLVKHFPYEKVVTSAIQHAISGDVRRHDGSAAAARDDGDGGMSTEDELRRRMELLATSGGLLDSMIGLGSSRDGEGGDDNASETGPRRPKDVWSSHHESCSRCLRLMVSGWLLICRRRQAAAGEAARDNVAGRVEPEVSPDETSPLVPEDEMLAWTERWVDFCTVDVYGGERASILGGITLDDPLLMGVPRLLAMGGDPRRVLQSKTIEDRLSGVFQDDSK</sequence>
<feature type="compositionally biased region" description="Basic and acidic residues" evidence="1">
    <location>
        <begin position="47"/>
        <end position="61"/>
    </location>
</feature>
<name>K0RGQ2_THAOC</name>
<dbReference type="EMBL" id="AGNL01048328">
    <property type="protein sequence ID" value="EJK45692.1"/>
    <property type="molecule type" value="Genomic_DNA"/>
</dbReference>
<protein>
    <submittedName>
        <fullName evidence="2">Uncharacterized protein</fullName>
    </submittedName>
</protein>
<proteinExistence type="predicted"/>
<evidence type="ECO:0000313" key="2">
    <source>
        <dbReference type="EMBL" id="EJK45692.1"/>
    </source>
</evidence>
<reference evidence="2 3" key="1">
    <citation type="journal article" date="2012" name="Genome Biol.">
        <title>Genome and low-iron response of an oceanic diatom adapted to chronic iron limitation.</title>
        <authorList>
            <person name="Lommer M."/>
            <person name="Specht M."/>
            <person name="Roy A.S."/>
            <person name="Kraemer L."/>
            <person name="Andreson R."/>
            <person name="Gutowska M.A."/>
            <person name="Wolf J."/>
            <person name="Bergner S.V."/>
            <person name="Schilhabel M.B."/>
            <person name="Klostermeier U.C."/>
            <person name="Beiko R.G."/>
            <person name="Rosenstiel P."/>
            <person name="Hippler M."/>
            <person name="Laroche J."/>
        </authorList>
    </citation>
    <scope>NUCLEOTIDE SEQUENCE [LARGE SCALE GENOMIC DNA]</scope>
    <source>
        <strain evidence="2 3">CCMP1005</strain>
    </source>
</reference>
<dbReference type="AlphaFoldDB" id="K0RGQ2"/>
<organism evidence="2 3">
    <name type="scientific">Thalassiosira oceanica</name>
    <name type="common">Marine diatom</name>
    <dbReference type="NCBI Taxonomy" id="159749"/>
    <lineage>
        <taxon>Eukaryota</taxon>
        <taxon>Sar</taxon>
        <taxon>Stramenopiles</taxon>
        <taxon>Ochrophyta</taxon>
        <taxon>Bacillariophyta</taxon>
        <taxon>Coscinodiscophyceae</taxon>
        <taxon>Thalassiosirophycidae</taxon>
        <taxon>Thalassiosirales</taxon>
        <taxon>Thalassiosiraceae</taxon>
        <taxon>Thalassiosira</taxon>
    </lineage>
</organism>
<feature type="region of interest" description="Disordered" evidence="1">
    <location>
        <begin position="47"/>
        <end position="68"/>
    </location>
</feature>
<evidence type="ECO:0000256" key="1">
    <source>
        <dbReference type="SAM" id="MobiDB-lite"/>
    </source>
</evidence>
<feature type="non-terminal residue" evidence="2">
    <location>
        <position position="1"/>
    </location>
</feature>
<accession>K0RGQ2</accession>
<gene>
    <name evidence="2" type="ORF">THAOC_35680</name>
</gene>
<dbReference type="Proteomes" id="UP000266841">
    <property type="component" value="Unassembled WGS sequence"/>
</dbReference>
<comment type="caution">
    <text evidence="2">The sequence shown here is derived from an EMBL/GenBank/DDBJ whole genome shotgun (WGS) entry which is preliminary data.</text>
</comment>